<evidence type="ECO:0000259" key="2">
    <source>
        <dbReference type="Pfam" id="PF21742"/>
    </source>
</evidence>
<organism evidence="3 4">
    <name type="scientific">Gimesia alba</name>
    <dbReference type="NCBI Taxonomy" id="2527973"/>
    <lineage>
        <taxon>Bacteria</taxon>
        <taxon>Pseudomonadati</taxon>
        <taxon>Planctomycetota</taxon>
        <taxon>Planctomycetia</taxon>
        <taxon>Planctomycetales</taxon>
        <taxon>Planctomycetaceae</taxon>
        <taxon>Gimesia</taxon>
    </lineage>
</organism>
<sequence length="80" mass="9381">MDLETLTSFFMWCTIFNGGLLIFWSLFCLFAPNLVYRLQSNWFPMSRETFDVVIYSFIGAFKLLFIVFSLVPYLALLMLG</sequence>
<dbReference type="Proteomes" id="UP000317171">
    <property type="component" value="Chromosome"/>
</dbReference>
<dbReference type="Pfam" id="PF21742">
    <property type="entry name" value="DUF6868"/>
    <property type="match status" value="1"/>
</dbReference>
<keyword evidence="1" id="KW-0812">Transmembrane</keyword>
<dbReference type="InterPro" id="IPR049220">
    <property type="entry name" value="DUF6868"/>
</dbReference>
<proteinExistence type="predicted"/>
<feature type="transmembrane region" description="Helical" evidence="1">
    <location>
        <begin position="52"/>
        <end position="79"/>
    </location>
</feature>
<keyword evidence="4" id="KW-1185">Reference proteome</keyword>
<evidence type="ECO:0000256" key="1">
    <source>
        <dbReference type="SAM" id="Phobius"/>
    </source>
</evidence>
<dbReference type="AlphaFoldDB" id="A0A517REA1"/>
<dbReference type="EMBL" id="CP036269">
    <property type="protein sequence ID" value="QDT42199.1"/>
    <property type="molecule type" value="Genomic_DNA"/>
</dbReference>
<reference evidence="3 4" key="1">
    <citation type="submission" date="2019-02" db="EMBL/GenBank/DDBJ databases">
        <title>Deep-cultivation of Planctomycetes and their phenomic and genomic characterization uncovers novel biology.</title>
        <authorList>
            <person name="Wiegand S."/>
            <person name="Jogler M."/>
            <person name="Boedeker C."/>
            <person name="Pinto D."/>
            <person name="Vollmers J."/>
            <person name="Rivas-Marin E."/>
            <person name="Kohn T."/>
            <person name="Peeters S.H."/>
            <person name="Heuer A."/>
            <person name="Rast P."/>
            <person name="Oberbeckmann S."/>
            <person name="Bunk B."/>
            <person name="Jeske O."/>
            <person name="Meyerdierks A."/>
            <person name="Storesund J.E."/>
            <person name="Kallscheuer N."/>
            <person name="Luecker S."/>
            <person name="Lage O.M."/>
            <person name="Pohl T."/>
            <person name="Merkel B.J."/>
            <person name="Hornburger P."/>
            <person name="Mueller R.-W."/>
            <person name="Bruemmer F."/>
            <person name="Labrenz M."/>
            <person name="Spormann A.M."/>
            <person name="Op den Camp H."/>
            <person name="Overmann J."/>
            <person name="Amann R."/>
            <person name="Jetten M.S.M."/>
            <person name="Mascher T."/>
            <person name="Medema M.H."/>
            <person name="Devos D.P."/>
            <person name="Kaster A.-K."/>
            <person name="Ovreas L."/>
            <person name="Rohde M."/>
            <person name="Galperin M.Y."/>
            <person name="Jogler C."/>
        </authorList>
    </citation>
    <scope>NUCLEOTIDE SEQUENCE [LARGE SCALE GENOMIC DNA]</scope>
    <source>
        <strain evidence="3 4">Pan241w</strain>
    </source>
</reference>
<protein>
    <recommendedName>
        <fullName evidence="2">DUF6868 domain-containing protein</fullName>
    </recommendedName>
</protein>
<dbReference type="OrthoDB" id="287243at2"/>
<dbReference type="RefSeq" id="WP_145215024.1">
    <property type="nucleotide sequence ID" value="NZ_CP036269.1"/>
</dbReference>
<accession>A0A517REA1</accession>
<keyword evidence="1" id="KW-0472">Membrane</keyword>
<feature type="domain" description="DUF6868" evidence="2">
    <location>
        <begin position="1"/>
        <end position="79"/>
    </location>
</feature>
<feature type="transmembrane region" description="Helical" evidence="1">
    <location>
        <begin position="9"/>
        <end position="32"/>
    </location>
</feature>
<dbReference type="KEGG" id="gaz:Pan241w_22800"/>
<gene>
    <name evidence="3" type="ORF">Pan241w_22800</name>
</gene>
<evidence type="ECO:0000313" key="4">
    <source>
        <dbReference type="Proteomes" id="UP000317171"/>
    </source>
</evidence>
<keyword evidence="1" id="KW-1133">Transmembrane helix</keyword>
<evidence type="ECO:0000313" key="3">
    <source>
        <dbReference type="EMBL" id="QDT42199.1"/>
    </source>
</evidence>
<name>A0A517REA1_9PLAN</name>